<evidence type="ECO:0000313" key="1">
    <source>
        <dbReference type="EMBL" id="QID19772.1"/>
    </source>
</evidence>
<proteinExistence type="predicted"/>
<gene>
    <name evidence="1" type="ORF">G3580_08310</name>
</gene>
<dbReference type="Pfam" id="PF06980">
    <property type="entry name" value="DUF1302"/>
    <property type="match status" value="1"/>
</dbReference>
<organism evidence="1 2">
    <name type="scientific">Nitrogeniibacter mangrovi</name>
    <dbReference type="NCBI Taxonomy" id="2016596"/>
    <lineage>
        <taxon>Bacteria</taxon>
        <taxon>Pseudomonadati</taxon>
        <taxon>Pseudomonadota</taxon>
        <taxon>Betaproteobacteria</taxon>
        <taxon>Rhodocyclales</taxon>
        <taxon>Zoogloeaceae</taxon>
        <taxon>Nitrogeniibacter</taxon>
    </lineage>
</organism>
<dbReference type="EMBL" id="CP048836">
    <property type="protein sequence ID" value="QID19772.1"/>
    <property type="molecule type" value="Genomic_DNA"/>
</dbReference>
<dbReference type="AlphaFoldDB" id="A0A6C1B7N2"/>
<dbReference type="KEGG" id="azq:G3580_08310"/>
<evidence type="ECO:0000313" key="2">
    <source>
        <dbReference type="Proteomes" id="UP000501991"/>
    </source>
</evidence>
<name>A0A6C1B7N2_9RHOO</name>
<accession>A0A6C1B7N2</accession>
<sequence length="643" mass="71313">MISAPVWAGGLPSMGERSEPWDVDVRFDNHTAYRGKDATGHTVGLSKFRNTLTIESQKKLANGWTFGSTLRGTFDGVYRMNSGEFGDDAGGPILLQDLSLGTMVPHGGGVLNHALGTALFGPSNKFGFDVGANPNDGLRVLGDRWHGYPDGDVAFGVPVRPCDTDSRGCKDFGGYGDLNRQQLEMPEFNDRLDFIREAHVRRSIYLDNGNAVFVKVGKQQVVWGRTDLFRVLDVINPVDYSRNNIYDELEDIRIPMWIATAEYRMGPSESMQDRNLQVVWNFDKFRPNNLGQCGQPNVILDAGCLFRGMVNMWDNGGTVANFGAGGIVSTDFGPRQVGIRDVHLPDWRLSNTQLGVKFEGVTQGGVSFSLNALTFRSQLPSLRAIKGGAVNPFNGAPQTAANTHLIAFDVYYPRVNLIGGSMDFDAESIGAAIRLEGALTDGEEFANTARDRLFSRNKVWRSVIGVDRPTFIPWLNPRRTTLISAQLFWQHIFDHEYYKKGEYVAPSGAVNTLGPVGMPDWKDDFIGTLLIKAFLLNDRLSPELVIARDFRARTHAIAPKVEWSVTDQLKLTFGGNFKGGSNSRNRFDDCRSCNPYAPFTGSVADMGYSMGMASFEPLGRFRAGPIGTAMYEDEIFFQMRYRF</sequence>
<dbReference type="Proteomes" id="UP000501991">
    <property type="component" value="Chromosome"/>
</dbReference>
<reference evidence="1 2" key="1">
    <citation type="submission" date="2020-02" db="EMBL/GenBank/DDBJ databases">
        <title>Nitrogenibacter mangrovi gen. nov., sp. nov. isolated from mangrove sediment, a denitrifying betaproteobacterium.</title>
        <authorList>
            <person name="Liao H."/>
            <person name="Tian Y."/>
        </authorList>
    </citation>
    <scope>NUCLEOTIDE SEQUENCE [LARGE SCALE GENOMIC DNA]</scope>
    <source>
        <strain evidence="1 2">M9-3-2</strain>
    </source>
</reference>
<protein>
    <submittedName>
        <fullName evidence="1">DUF1302 domain-containing protein</fullName>
    </submittedName>
</protein>
<keyword evidence="2" id="KW-1185">Reference proteome</keyword>
<dbReference type="InterPro" id="IPR010727">
    <property type="entry name" value="DUF1302"/>
</dbReference>